<evidence type="ECO:0000313" key="2">
    <source>
        <dbReference type="Proteomes" id="UP000215788"/>
    </source>
</evidence>
<proteinExistence type="predicted"/>
<sequence length="64" mass="7479">MPIPPRPFNLVCDKCGWKKTVAPLSDALRPGEWFEECPKCRNKKLRMQAPGWLEKAVAEVLRRW</sequence>
<name>A0A266NBJ4_9PSED</name>
<dbReference type="AlphaFoldDB" id="A0A266NBJ4"/>
<dbReference type="Proteomes" id="UP000215788">
    <property type="component" value="Unassembled WGS sequence"/>
</dbReference>
<accession>A0A266NBJ4</accession>
<reference evidence="1 2" key="1">
    <citation type="submission" date="2017-08" db="EMBL/GenBank/DDBJ databases">
        <title>Genomic and metabolic characterisation of spoilage-associated Pseudomonas species.</title>
        <authorList>
            <person name="Stanborough T."/>
            <person name="Fegan N."/>
            <person name="Powell S.M."/>
            <person name="Singh T."/>
            <person name="Tamplin M.L."/>
            <person name="Chandry P.S."/>
        </authorList>
    </citation>
    <scope>NUCLEOTIDE SEQUENCE [LARGE SCALE GENOMIC DNA]</scope>
    <source>
        <strain evidence="1 2">L1802</strain>
    </source>
</reference>
<gene>
    <name evidence="1" type="ORF">CJF39_09620</name>
</gene>
<protein>
    <submittedName>
        <fullName evidence="1">Uncharacterized protein</fullName>
    </submittedName>
</protein>
<organism evidence="1 2">
    <name type="scientific">Pseudomonas lundensis</name>
    <dbReference type="NCBI Taxonomy" id="86185"/>
    <lineage>
        <taxon>Bacteria</taxon>
        <taxon>Pseudomonadati</taxon>
        <taxon>Pseudomonadota</taxon>
        <taxon>Gammaproteobacteria</taxon>
        <taxon>Pseudomonadales</taxon>
        <taxon>Pseudomonadaceae</taxon>
        <taxon>Pseudomonas</taxon>
    </lineage>
</organism>
<dbReference type="OrthoDB" id="9135395at2"/>
<comment type="caution">
    <text evidence="1">The sequence shown here is derived from an EMBL/GenBank/DDBJ whole genome shotgun (WGS) entry which is preliminary data.</text>
</comment>
<evidence type="ECO:0000313" key="1">
    <source>
        <dbReference type="EMBL" id="OZY59793.1"/>
    </source>
</evidence>
<dbReference type="EMBL" id="NQKI01000011">
    <property type="protein sequence ID" value="OZY59793.1"/>
    <property type="molecule type" value="Genomic_DNA"/>
</dbReference>